<feature type="transmembrane region" description="Helical" evidence="2">
    <location>
        <begin position="12"/>
        <end position="30"/>
    </location>
</feature>
<feature type="transmembrane region" description="Helical" evidence="2">
    <location>
        <begin position="160"/>
        <end position="181"/>
    </location>
</feature>
<reference evidence="3 4" key="1">
    <citation type="submission" date="2017-02" db="EMBL/GenBank/DDBJ databases">
        <title>Paraburkholderia sophoroidis sp. nov. and Paraburkholderia steynii sp. nov. rhizobial symbionts of the fynbos legume Hypocalyptus sophoroides.</title>
        <authorList>
            <person name="Steenkamp E.T."/>
            <person name="Beukes C.W."/>
            <person name="Van Zyl E."/>
            <person name="Avontuur J."/>
            <person name="Chan W.Y."/>
            <person name="Hassen A."/>
            <person name="Palmer M."/>
            <person name="Mthombeni L."/>
            <person name="Phalane F."/>
            <person name="Sereme K."/>
            <person name="Venter S.N."/>
        </authorList>
    </citation>
    <scope>NUCLEOTIDE SEQUENCE [LARGE SCALE GENOMIC DNA]</scope>
    <source>
        <strain evidence="3 4">HC1.1ba</strain>
    </source>
</reference>
<protein>
    <submittedName>
        <fullName evidence="3">Uncharacterized protein</fullName>
    </submittedName>
</protein>
<evidence type="ECO:0000313" key="3">
    <source>
        <dbReference type="EMBL" id="TCG05283.1"/>
    </source>
</evidence>
<gene>
    <name evidence="3" type="ORF">BZM27_34800</name>
</gene>
<keyword evidence="2" id="KW-0812">Transmembrane</keyword>
<dbReference type="Proteomes" id="UP000294200">
    <property type="component" value="Unassembled WGS sequence"/>
</dbReference>
<keyword evidence="4" id="KW-1185">Reference proteome</keyword>
<dbReference type="AlphaFoldDB" id="A0A4R0X551"/>
<feature type="compositionally biased region" description="Low complexity" evidence="1">
    <location>
        <begin position="223"/>
        <end position="235"/>
    </location>
</feature>
<accession>A0A4R0X551</accession>
<evidence type="ECO:0000256" key="1">
    <source>
        <dbReference type="SAM" id="MobiDB-lite"/>
    </source>
</evidence>
<organism evidence="3 4">
    <name type="scientific">Paraburkholderia steynii</name>
    <dbReference type="NCBI Taxonomy" id="1245441"/>
    <lineage>
        <taxon>Bacteria</taxon>
        <taxon>Pseudomonadati</taxon>
        <taxon>Pseudomonadota</taxon>
        <taxon>Betaproteobacteria</taxon>
        <taxon>Burkholderiales</taxon>
        <taxon>Burkholderiaceae</taxon>
        <taxon>Paraburkholderia</taxon>
    </lineage>
</organism>
<sequence length="250" mass="26579">MKAAVTLTPSRLLWGIVALVLLTVAGAIVLEYRGTANPAASVAFDESAKMLACRNDAIQLMKPERLNVATLYDISDLCYTQVRREYLIGNFNIHRYNIVKQEFQTLVVMWMVVAITMSGVFLAGMQLLAAYRLALTGQGQLSEGSDLSLERGKISVKSSVTGLLILTVSLAFFIVYVKWVYALTPDQSSSEASSPLPPSVVPATSEGTILPGVGHAGKPPAQASSSAGRRASSRSPNESSGGTPQSTATP</sequence>
<keyword evidence="2" id="KW-0472">Membrane</keyword>
<proteinExistence type="predicted"/>
<keyword evidence="2" id="KW-1133">Transmembrane helix</keyword>
<name>A0A4R0X551_9BURK</name>
<feature type="compositionally biased region" description="Polar residues" evidence="1">
    <location>
        <begin position="236"/>
        <end position="250"/>
    </location>
</feature>
<dbReference type="EMBL" id="MWML01000179">
    <property type="protein sequence ID" value="TCG05283.1"/>
    <property type="molecule type" value="Genomic_DNA"/>
</dbReference>
<feature type="transmembrane region" description="Helical" evidence="2">
    <location>
        <begin position="107"/>
        <end position="131"/>
    </location>
</feature>
<evidence type="ECO:0000256" key="2">
    <source>
        <dbReference type="SAM" id="Phobius"/>
    </source>
</evidence>
<evidence type="ECO:0000313" key="4">
    <source>
        <dbReference type="Proteomes" id="UP000294200"/>
    </source>
</evidence>
<comment type="caution">
    <text evidence="3">The sequence shown here is derived from an EMBL/GenBank/DDBJ whole genome shotgun (WGS) entry which is preliminary data.</text>
</comment>
<feature type="region of interest" description="Disordered" evidence="1">
    <location>
        <begin position="188"/>
        <end position="250"/>
    </location>
</feature>